<evidence type="ECO:0000259" key="5">
    <source>
        <dbReference type="Pfam" id="PF25964"/>
    </source>
</evidence>
<dbReference type="InterPro" id="IPR009875">
    <property type="entry name" value="PilZ_domain"/>
</dbReference>
<dbReference type="Proteomes" id="UP000480410">
    <property type="component" value="Unassembled WGS sequence"/>
</dbReference>
<protein>
    <submittedName>
        <fullName evidence="8">Alginate biosynthesis protein Alg44</fullName>
    </submittedName>
</protein>
<evidence type="ECO:0000313" key="9">
    <source>
        <dbReference type="Proteomes" id="UP000480410"/>
    </source>
</evidence>
<dbReference type="InterPro" id="IPR050739">
    <property type="entry name" value="MFP"/>
</dbReference>
<evidence type="ECO:0000256" key="2">
    <source>
        <dbReference type="SAM" id="Phobius"/>
    </source>
</evidence>
<dbReference type="SUPFAM" id="SSF141371">
    <property type="entry name" value="PilZ domain-like"/>
    <property type="match status" value="1"/>
</dbReference>
<dbReference type="InterPro" id="IPR058833">
    <property type="entry name" value="Hl_ALG44"/>
</dbReference>
<dbReference type="Pfam" id="PF07238">
    <property type="entry name" value="PilZ"/>
    <property type="match status" value="1"/>
</dbReference>
<feature type="transmembrane region" description="Helical" evidence="2">
    <location>
        <begin position="158"/>
        <end position="177"/>
    </location>
</feature>
<feature type="domain" description="ALG44 barrel-sandwich hybrid" evidence="5">
    <location>
        <begin position="200"/>
        <end position="293"/>
    </location>
</feature>
<keyword evidence="10" id="KW-1185">Reference proteome</keyword>
<dbReference type="AlphaFoldDB" id="A0A6B3NYF9"/>
<gene>
    <name evidence="7" type="ORF">G3435_19040</name>
    <name evidence="8" type="ORF">G3436_17410</name>
</gene>
<dbReference type="InterPro" id="IPR058834">
    <property type="entry name" value="Beta-barrel_ALG44"/>
</dbReference>
<dbReference type="EMBL" id="JAAHBV010000443">
    <property type="protein sequence ID" value="NER61489.1"/>
    <property type="molecule type" value="Genomic_DNA"/>
</dbReference>
<evidence type="ECO:0000259" key="3">
    <source>
        <dbReference type="Pfam" id="PF07238"/>
    </source>
</evidence>
<dbReference type="PANTHER" id="PTHR30386">
    <property type="entry name" value="MEMBRANE FUSION SUBUNIT OF EMRAB-TOLC MULTIDRUG EFFLUX PUMP"/>
    <property type="match status" value="1"/>
</dbReference>
<feature type="domain" description="PilZ" evidence="3">
    <location>
        <begin position="16"/>
        <end position="114"/>
    </location>
</feature>
<name>A0A6B3NYF9_9PSED</name>
<evidence type="ECO:0000256" key="1">
    <source>
        <dbReference type="ARBA" id="ARBA00004196"/>
    </source>
</evidence>
<keyword evidence="2" id="KW-0812">Transmembrane</keyword>
<dbReference type="GO" id="GO:0030313">
    <property type="term" value="C:cell envelope"/>
    <property type="evidence" value="ECO:0007669"/>
    <property type="project" value="UniProtKB-SubCell"/>
</dbReference>
<dbReference type="PANTHER" id="PTHR30386:SF19">
    <property type="entry name" value="MULTIDRUG EXPORT PROTEIN EMRA-RELATED"/>
    <property type="match status" value="1"/>
</dbReference>
<keyword evidence="2" id="KW-1133">Transmembrane helix</keyword>
<feature type="domain" description="ALG44 beta-barrel" evidence="6">
    <location>
        <begin position="297"/>
        <end position="376"/>
    </location>
</feature>
<comment type="subcellular location">
    <subcellularLocation>
        <location evidence="1">Cell envelope</location>
    </subcellularLocation>
</comment>
<evidence type="ECO:0000313" key="7">
    <source>
        <dbReference type="EMBL" id="NER61489.1"/>
    </source>
</evidence>
<proteinExistence type="predicted"/>
<feature type="domain" description="ALG44 helical loop" evidence="4">
    <location>
        <begin position="231"/>
        <end position="257"/>
    </location>
</feature>
<dbReference type="Pfam" id="PF25964">
    <property type="entry name" value="BSH_ALG44"/>
    <property type="match status" value="1"/>
</dbReference>
<evidence type="ECO:0000313" key="10">
    <source>
        <dbReference type="Proteomes" id="UP000482634"/>
    </source>
</evidence>
<dbReference type="EMBL" id="JAAHBU010000256">
    <property type="protein sequence ID" value="NER65318.1"/>
    <property type="molecule type" value="Genomic_DNA"/>
</dbReference>
<reference evidence="9 10" key="1">
    <citation type="submission" date="2020-02" db="EMBL/GenBank/DDBJ databases">
        <title>Broccoli isolated Pseudomonas sp.</title>
        <authorList>
            <person name="Fujikawa T."/>
            <person name="Sawada H."/>
        </authorList>
    </citation>
    <scope>NUCLEOTIDE SEQUENCE [LARGE SCALE GENOMIC DNA]</scope>
    <source>
        <strain evidence="8 10">MAFF212427</strain>
        <strain evidence="7 9">MAFF212428</strain>
    </source>
</reference>
<dbReference type="Pfam" id="PF25965">
    <property type="entry name" value="Beta-barrel_ALG44"/>
    <property type="match status" value="1"/>
</dbReference>
<dbReference type="RefSeq" id="WP_163947361.1">
    <property type="nucleotide sequence ID" value="NZ_JAAHBU010000256.1"/>
</dbReference>
<dbReference type="InterPro" id="IPR058835">
    <property type="entry name" value="BSH_ALG44"/>
</dbReference>
<sequence>MNTAVNANVVHESEAQRQHARVKIPAKLRYLGANRETLEVKVEDLSAGGLSFHAKHPLAVGEVVRGRLQFVVDNLGLAMDIEFQIRSYNSANGRTGVQFQNLEQRDIATLRHIITSHLSGELISIGDVLSTLQRDNFTKARKQKDNSGALSAFGRLRAVTFSLGVFVVGVAAFGFIAKSVYGLYFVSHAEAGVVSVPTTNVTMPRDGTVQSLVQLDGPVVKGAPLASFSTSMLDMLKGHLDDQQLEPAKVEELFGKQLSGTLTSPCDCVVAKQLVDDGQYASKGAVIFQLIPRTTNPVIEARFSYRQFDEVQPGTRVNFQVAGEDETRLGRIVSSTSLNSDDLSSDIRVQIKPDAPMPSELAGRPVSVNSDRGPSMDWLIDKAVARGL</sequence>
<evidence type="ECO:0000313" key="8">
    <source>
        <dbReference type="EMBL" id="NER65318.1"/>
    </source>
</evidence>
<evidence type="ECO:0000259" key="4">
    <source>
        <dbReference type="Pfam" id="PF25891"/>
    </source>
</evidence>
<accession>A0A6M0D0S1</accession>
<dbReference type="Proteomes" id="UP000482634">
    <property type="component" value="Unassembled WGS sequence"/>
</dbReference>
<keyword evidence="2" id="KW-0472">Membrane</keyword>
<organism evidence="8 10">
    <name type="scientific">Pseudomonas brassicae</name>
    <dbReference type="NCBI Taxonomy" id="2708063"/>
    <lineage>
        <taxon>Bacteria</taxon>
        <taxon>Pseudomonadati</taxon>
        <taxon>Pseudomonadota</taxon>
        <taxon>Gammaproteobacteria</taxon>
        <taxon>Pseudomonadales</taxon>
        <taxon>Pseudomonadaceae</taxon>
        <taxon>Pseudomonas</taxon>
    </lineage>
</organism>
<comment type="caution">
    <text evidence="8">The sequence shown here is derived from an EMBL/GenBank/DDBJ whole genome shotgun (WGS) entry which is preliminary data.</text>
</comment>
<evidence type="ECO:0000259" key="6">
    <source>
        <dbReference type="Pfam" id="PF25965"/>
    </source>
</evidence>
<dbReference type="GO" id="GO:0035438">
    <property type="term" value="F:cyclic-di-GMP binding"/>
    <property type="evidence" value="ECO:0007669"/>
    <property type="project" value="InterPro"/>
</dbReference>
<dbReference type="Gene3D" id="2.40.50.100">
    <property type="match status" value="1"/>
</dbReference>
<dbReference type="Pfam" id="PF25891">
    <property type="entry name" value="Hl_ALG44"/>
    <property type="match status" value="1"/>
</dbReference>
<dbReference type="Gene3D" id="2.40.10.220">
    <property type="entry name" value="predicted glycosyltransferase like domains"/>
    <property type="match status" value="1"/>
</dbReference>
<accession>A0A6B3NYF9</accession>